<name>A0A429ZQW0_9ENTE</name>
<dbReference type="GO" id="GO:0042586">
    <property type="term" value="F:peptide deformylase activity"/>
    <property type="evidence" value="ECO:0007669"/>
    <property type="project" value="UniProtKB-UniRule"/>
</dbReference>
<keyword evidence="2" id="KW-0408">Iron</keyword>
<evidence type="ECO:0000313" key="4">
    <source>
        <dbReference type="Proteomes" id="UP000287239"/>
    </source>
</evidence>
<dbReference type="EMBL" id="NGJU01000008">
    <property type="protein sequence ID" value="RST96092.1"/>
    <property type="molecule type" value="Genomic_DNA"/>
</dbReference>
<dbReference type="PANTHER" id="PTHR10458:SF22">
    <property type="entry name" value="PEPTIDE DEFORMYLASE"/>
    <property type="match status" value="1"/>
</dbReference>
<dbReference type="CDD" id="cd00487">
    <property type="entry name" value="Pep_deformylase"/>
    <property type="match status" value="1"/>
</dbReference>
<accession>A0A429ZQW0</accession>
<evidence type="ECO:0000313" key="3">
    <source>
        <dbReference type="EMBL" id="RST96092.1"/>
    </source>
</evidence>
<dbReference type="InterPro" id="IPR023635">
    <property type="entry name" value="Peptide_deformylase"/>
</dbReference>
<sequence>MRYPIIIYPNDMLEKKTKEVTMITDELVQMLDDMRETMIAHDGIGLAAPQIGKNLRVAIVEIDEESGLFEMINPEIIEASGSDIDVEGCLSFPNIYGTVERFREITVRYFDREGDEYEVEATEYFARAIQHEIEHLDGKLFTDKIIERIAPEDLDKYTEEHQHD</sequence>
<dbReference type="PIRSF" id="PIRSF004749">
    <property type="entry name" value="Pep_def"/>
    <property type="match status" value="1"/>
</dbReference>
<dbReference type="Gene3D" id="3.90.45.10">
    <property type="entry name" value="Peptide deformylase"/>
    <property type="match status" value="1"/>
</dbReference>
<organism evidence="3 4">
    <name type="scientific">Vagococcus salmoninarum</name>
    <dbReference type="NCBI Taxonomy" id="2739"/>
    <lineage>
        <taxon>Bacteria</taxon>
        <taxon>Bacillati</taxon>
        <taxon>Bacillota</taxon>
        <taxon>Bacilli</taxon>
        <taxon>Lactobacillales</taxon>
        <taxon>Enterococcaceae</taxon>
        <taxon>Vagococcus</taxon>
    </lineage>
</organism>
<dbReference type="NCBIfam" id="TIGR00079">
    <property type="entry name" value="pept_deformyl"/>
    <property type="match status" value="1"/>
</dbReference>
<keyword evidence="2" id="KW-0648">Protein biosynthesis</keyword>
<dbReference type="GO" id="GO:0046872">
    <property type="term" value="F:metal ion binding"/>
    <property type="evidence" value="ECO:0007669"/>
    <property type="project" value="UniProtKB-KW"/>
</dbReference>
<comment type="caution">
    <text evidence="3">The sequence shown here is derived from an EMBL/GenBank/DDBJ whole genome shotgun (WGS) entry which is preliminary data.</text>
</comment>
<comment type="cofactor">
    <cofactor evidence="2">
        <name>Fe(2+)</name>
        <dbReference type="ChEBI" id="CHEBI:29033"/>
    </cofactor>
    <text evidence="2">Binds 1 Fe(2+) ion.</text>
</comment>
<keyword evidence="2" id="KW-0378">Hydrolase</keyword>
<dbReference type="RefSeq" id="WP_126779390.1">
    <property type="nucleotide sequence ID" value="NZ_CAUQJP010000082.1"/>
</dbReference>
<evidence type="ECO:0000256" key="1">
    <source>
        <dbReference type="ARBA" id="ARBA00010759"/>
    </source>
</evidence>
<dbReference type="GO" id="GO:0006412">
    <property type="term" value="P:translation"/>
    <property type="evidence" value="ECO:0007669"/>
    <property type="project" value="UniProtKB-UniRule"/>
</dbReference>
<reference evidence="3 4" key="1">
    <citation type="submission" date="2017-05" db="EMBL/GenBank/DDBJ databases">
        <title>Vagococcus spp. assemblies.</title>
        <authorList>
            <person name="Gulvik C.A."/>
        </authorList>
    </citation>
    <scope>NUCLEOTIDE SEQUENCE [LARGE SCALE GENOMIC DNA]</scope>
    <source>
        <strain evidence="3 4">NCFB 2777</strain>
    </source>
</reference>
<evidence type="ECO:0000256" key="2">
    <source>
        <dbReference type="HAMAP-Rule" id="MF_00163"/>
    </source>
</evidence>
<feature type="binding site" evidence="2">
    <location>
        <position position="135"/>
    </location>
    <ligand>
        <name>Fe cation</name>
        <dbReference type="ChEBI" id="CHEBI:24875"/>
    </ligand>
</feature>
<dbReference type="GeneID" id="98568062"/>
<dbReference type="PANTHER" id="PTHR10458">
    <property type="entry name" value="PEPTIDE DEFORMYLASE"/>
    <property type="match status" value="1"/>
</dbReference>
<keyword evidence="2" id="KW-0479">Metal-binding</keyword>
<keyword evidence="4" id="KW-1185">Reference proteome</keyword>
<feature type="binding site" evidence="2">
    <location>
        <position position="89"/>
    </location>
    <ligand>
        <name>Fe cation</name>
        <dbReference type="ChEBI" id="CHEBI:24875"/>
    </ligand>
</feature>
<dbReference type="Pfam" id="PF01327">
    <property type="entry name" value="Pep_deformylase"/>
    <property type="match status" value="1"/>
</dbReference>
<dbReference type="SUPFAM" id="SSF56420">
    <property type="entry name" value="Peptide deformylase"/>
    <property type="match status" value="1"/>
</dbReference>
<dbReference type="NCBIfam" id="NF001159">
    <property type="entry name" value="PRK00150.1-3"/>
    <property type="match status" value="1"/>
</dbReference>
<feature type="binding site" evidence="2">
    <location>
        <position position="131"/>
    </location>
    <ligand>
        <name>Fe cation</name>
        <dbReference type="ChEBI" id="CHEBI:24875"/>
    </ligand>
</feature>
<proteinExistence type="inferred from homology"/>
<comment type="catalytic activity">
    <reaction evidence="2">
        <text>N-terminal N-formyl-L-methionyl-[peptide] + H2O = N-terminal L-methionyl-[peptide] + formate</text>
        <dbReference type="Rhea" id="RHEA:24420"/>
        <dbReference type="Rhea" id="RHEA-COMP:10639"/>
        <dbReference type="Rhea" id="RHEA-COMP:10640"/>
        <dbReference type="ChEBI" id="CHEBI:15377"/>
        <dbReference type="ChEBI" id="CHEBI:15740"/>
        <dbReference type="ChEBI" id="CHEBI:49298"/>
        <dbReference type="ChEBI" id="CHEBI:64731"/>
        <dbReference type="EC" id="3.5.1.88"/>
    </reaction>
</comment>
<dbReference type="InterPro" id="IPR036821">
    <property type="entry name" value="Peptide_deformylase_sf"/>
</dbReference>
<dbReference type="PRINTS" id="PR01576">
    <property type="entry name" value="PDEFORMYLASE"/>
</dbReference>
<comment type="function">
    <text evidence="2">Removes the formyl group from the N-terminal Met of newly synthesized proteins. Requires at least a dipeptide for an efficient rate of reaction. N-terminal L-methionine is a prerequisite for activity but the enzyme has broad specificity at other positions.</text>
</comment>
<dbReference type="Proteomes" id="UP000287239">
    <property type="component" value="Unassembled WGS sequence"/>
</dbReference>
<dbReference type="HAMAP" id="MF_00163">
    <property type="entry name" value="Pep_deformylase"/>
    <property type="match status" value="1"/>
</dbReference>
<dbReference type="AlphaFoldDB" id="A0A429ZQW0"/>
<dbReference type="EC" id="3.5.1.88" evidence="2"/>
<protein>
    <recommendedName>
        <fullName evidence="2">Peptide deformylase</fullName>
        <shortName evidence="2">PDF</shortName>
        <ecNumber evidence="2">3.5.1.88</ecNumber>
    </recommendedName>
    <alternativeName>
        <fullName evidence="2">Polypeptide deformylase</fullName>
    </alternativeName>
</protein>
<dbReference type="OrthoDB" id="9784988at2"/>
<comment type="similarity">
    <text evidence="1 2">Belongs to the polypeptide deformylase family.</text>
</comment>
<gene>
    <name evidence="2" type="primary">def</name>
    <name evidence="3" type="ORF">CBF35_06745</name>
</gene>
<feature type="active site" evidence="2">
    <location>
        <position position="132"/>
    </location>
</feature>